<keyword evidence="1" id="KW-1133">Transmembrane helix</keyword>
<proteinExistence type="predicted"/>
<sequence>MLTLVTVIIQSCYLIIIIIIILNIFLLIPERKGEGERDRNINGERDSLIDYLLHAPYWGCSPQPRHVSLTRIEPWTLQFTGDTLSTEPNWLGLVTLLLTYIYYSVVNISVTYLFYNWKFLPLKLL</sequence>
<accession>A0A7J7XHG1</accession>
<evidence type="ECO:0000256" key="1">
    <source>
        <dbReference type="SAM" id="Phobius"/>
    </source>
</evidence>
<gene>
    <name evidence="2" type="ORF">mMyoMyo1_011691</name>
</gene>
<keyword evidence="3" id="KW-1185">Reference proteome</keyword>
<dbReference type="EMBL" id="JABWUV010000006">
    <property type="protein sequence ID" value="KAF6349135.1"/>
    <property type="molecule type" value="Genomic_DNA"/>
</dbReference>
<dbReference type="AlphaFoldDB" id="A0A7J7XHG1"/>
<protein>
    <submittedName>
        <fullName evidence="2">Uncharacterized protein</fullName>
    </submittedName>
</protein>
<keyword evidence="1" id="KW-0472">Membrane</keyword>
<name>A0A7J7XHG1_MYOMY</name>
<reference evidence="2 3" key="1">
    <citation type="journal article" date="2020" name="Nature">
        <title>Six reference-quality genomes reveal evolution of bat adaptations.</title>
        <authorList>
            <person name="Jebb D."/>
            <person name="Huang Z."/>
            <person name="Pippel M."/>
            <person name="Hughes G.M."/>
            <person name="Lavrichenko K."/>
            <person name="Devanna P."/>
            <person name="Winkler S."/>
            <person name="Jermiin L.S."/>
            <person name="Skirmuntt E.C."/>
            <person name="Katzourakis A."/>
            <person name="Burkitt-Gray L."/>
            <person name="Ray D.A."/>
            <person name="Sullivan K.A.M."/>
            <person name="Roscito J.G."/>
            <person name="Kirilenko B.M."/>
            <person name="Davalos L.M."/>
            <person name="Corthals A.P."/>
            <person name="Power M.L."/>
            <person name="Jones G."/>
            <person name="Ransome R.D."/>
            <person name="Dechmann D.K.N."/>
            <person name="Locatelli A.G."/>
            <person name="Puechmaille S.J."/>
            <person name="Fedrigo O."/>
            <person name="Jarvis E.D."/>
            <person name="Hiller M."/>
            <person name="Vernes S.C."/>
            <person name="Myers E.W."/>
            <person name="Teeling E.C."/>
        </authorList>
    </citation>
    <scope>NUCLEOTIDE SEQUENCE [LARGE SCALE GENOMIC DNA]</scope>
    <source>
        <strain evidence="2">MMyoMyo1</strain>
        <tissue evidence="2">Flight muscle</tissue>
    </source>
</reference>
<evidence type="ECO:0000313" key="3">
    <source>
        <dbReference type="Proteomes" id="UP000527355"/>
    </source>
</evidence>
<evidence type="ECO:0000313" key="2">
    <source>
        <dbReference type="EMBL" id="KAF6349135.1"/>
    </source>
</evidence>
<comment type="caution">
    <text evidence="2">The sequence shown here is derived from an EMBL/GenBank/DDBJ whole genome shotgun (WGS) entry which is preliminary data.</text>
</comment>
<feature type="transmembrane region" description="Helical" evidence="1">
    <location>
        <begin position="90"/>
        <end position="115"/>
    </location>
</feature>
<organism evidence="2 3">
    <name type="scientific">Myotis myotis</name>
    <name type="common">Greater mouse-eared bat</name>
    <name type="synonym">Vespertilio myotis</name>
    <dbReference type="NCBI Taxonomy" id="51298"/>
    <lineage>
        <taxon>Eukaryota</taxon>
        <taxon>Metazoa</taxon>
        <taxon>Chordata</taxon>
        <taxon>Craniata</taxon>
        <taxon>Vertebrata</taxon>
        <taxon>Euteleostomi</taxon>
        <taxon>Mammalia</taxon>
        <taxon>Eutheria</taxon>
        <taxon>Laurasiatheria</taxon>
        <taxon>Chiroptera</taxon>
        <taxon>Yangochiroptera</taxon>
        <taxon>Vespertilionidae</taxon>
        <taxon>Myotis</taxon>
    </lineage>
</organism>
<feature type="transmembrane region" description="Helical" evidence="1">
    <location>
        <begin position="6"/>
        <end position="28"/>
    </location>
</feature>
<keyword evidence="1" id="KW-0812">Transmembrane</keyword>
<dbReference type="Proteomes" id="UP000527355">
    <property type="component" value="Unassembled WGS sequence"/>
</dbReference>